<accession>A0ABP8CJC0</accession>
<dbReference type="EMBL" id="BAABAS010000021">
    <property type="protein sequence ID" value="GAA4240005.1"/>
    <property type="molecule type" value="Genomic_DNA"/>
</dbReference>
<protein>
    <submittedName>
        <fullName evidence="1">Uncharacterized protein</fullName>
    </submittedName>
</protein>
<evidence type="ECO:0000313" key="1">
    <source>
        <dbReference type="EMBL" id="GAA4240005.1"/>
    </source>
</evidence>
<organism evidence="1 2">
    <name type="scientific">Actinomadura meridiana</name>
    <dbReference type="NCBI Taxonomy" id="559626"/>
    <lineage>
        <taxon>Bacteria</taxon>
        <taxon>Bacillati</taxon>
        <taxon>Actinomycetota</taxon>
        <taxon>Actinomycetes</taxon>
        <taxon>Streptosporangiales</taxon>
        <taxon>Thermomonosporaceae</taxon>
        <taxon>Actinomadura</taxon>
    </lineage>
</organism>
<reference evidence="2" key="1">
    <citation type="journal article" date="2019" name="Int. J. Syst. Evol. Microbiol.">
        <title>The Global Catalogue of Microorganisms (GCM) 10K type strain sequencing project: providing services to taxonomists for standard genome sequencing and annotation.</title>
        <authorList>
            <consortium name="The Broad Institute Genomics Platform"/>
            <consortium name="The Broad Institute Genome Sequencing Center for Infectious Disease"/>
            <person name="Wu L."/>
            <person name="Ma J."/>
        </authorList>
    </citation>
    <scope>NUCLEOTIDE SEQUENCE [LARGE SCALE GENOMIC DNA]</scope>
    <source>
        <strain evidence="2">JCM 17440</strain>
    </source>
</reference>
<evidence type="ECO:0000313" key="2">
    <source>
        <dbReference type="Proteomes" id="UP001501710"/>
    </source>
</evidence>
<name>A0ABP8CJC0_9ACTN</name>
<keyword evidence="2" id="KW-1185">Reference proteome</keyword>
<sequence>MPRGSFTRSVGMRLAIVGTVHLQQGDLERGLDLGHQAVTILSRVESQRAQDYVNEFTAALTPWRREPQVRAFRRNPGSTA</sequence>
<comment type="caution">
    <text evidence="1">The sequence shown here is derived from an EMBL/GenBank/DDBJ whole genome shotgun (WGS) entry which is preliminary data.</text>
</comment>
<dbReference type="Proteomes" id="UP001501710">
    <property type="component" value="Unassembled WGS sequence"/>
</dbReference>
<gene>
    <name evidence="1" type="ORF">GCM10022254_63090</name>
</gene>
<proteinExistence type="predicted"/>
<dbReference type="RefSeq" id="WP_344904366.1">
    <property type="nucleotide sequence ID" value="NZ_BAABAS010000021.1"/>
</dbReference>